<sequence>MSRLLLYYGGELQVRNEFTPTYVGGTNRPLLVEDIIPLAQLKLRIISALRFNSLIQTVNLVCRIRNNGGYVATHVVDDEVCTYMLLEARRRTVTVYVEAEDILPIEAIGITTYDVGGPSTQVYRPIPIAFPQGSSRAEVSTTMADELRGRLSLCERPTFLQQYDRPRASVSEHRHEPTLLSEFNEQSHSFRPYVQVDSVQEPHHVAYSAEIEDDFNEYQTMDSASTRSSGSGTEFDIPNPSMEDNETEVPGHECLKQHAKNNDEGLEAMFCSNEFIENVTTAKEWDQNASPQAPQGSRRSTSNAPSISTGADEPQRSRRSTSIAPSRMMGETSRARESYEPARQSMYVGSEGFGVASRFAAGFPTFMAPQGSSEAGPSRTYWNPYDVQCGSSYPAYQPETQASYQEPPQTSPMQIPTWMSPFGLPHSSTEQDELLHAPQSAQVTTHLSEQTAASGEAHLDPRISRAPDRYTPGSNAIPKRKKKK</sequence>
<proteinExistence type="predicted"/>
<feature type="compositionally biased region" description="Polar residues" evidence="1">
    <location>
        <begin position="222"/>
        <end position="232"/>
    </location>
</feature>
<evidence type="ECO:0000313" key="3">
    <source>
        <dbReference type="Proteomes" id="UP001552299"/>
    </source>
</evidence>
<feature type="region of interest" description="Disordered" evidence="1">
    <location>
        <begin position="285"/>
        <end position="341"/>
    </location>
</feature>
<protein>
    <submittedName>
        <fullName evidence="2">Uncharacterized protein</fullName>
    </submittedName>
</protein>
<organism evidence="2 3">
    <name type="scientific">Dendrobium thyrsiflorum</name>
    <name type="common">Pinecone-like raceme dendrobium</name>
    <name type="synonym">Orchid</name>
    <dbReference type="NCBI Taxonomy" id="117978"/>
    <lineage>
        <taxon>Eukaryota</taxon>
        <taxon>Viridiplantae</taxon>
        <taxon>Streptophyta</taxon>
        <taxon>Embryophyta</taxon>
        <taxon>Tracheophyta</taxon>
        <taxon>Spermatophyta</taxon>
        <taxon>Magnoliopsida</taxon>
        <taxon>Liliopsida</taxon>
        <taxon>Asparagales</taxon>
        <taxon>Orchidaceae</taxon>
        <taxon>Epidendroideae</taxon>
        <taxon>Malaxideae</taxon>
        <taxon>Dendrobiinae</taxon>
        <taxon>Dendrobium</taxon>
    </lineage>
</organism>
<feature type="region of interest" description="Disordered" evidence="1">
    <location>
        <begin position="222"/>
        <end position="248"/>
    </location>
</feature>
<feature type="compositionally biased region" description="Basic and acidic residues" evidence="1">
    <location>
        <begin position="457"/>
        <end position="468"/>
    </location>
</feature>
<name>A0ABD0U2E4_DENTH</name>
<evidence type="ECO:0000256" key="1">
    <source>
        <dbReference type="SAM" id="MobiDB-lite"/>
    </source>
</evidence>
<dbReference type="EMBL" id="JANQDX010000018">
    <property type="protein sequence ID" value="KAL0906009.1"/>
    <property type="molecule type" value="Genomic_DNA"/>
</dbReference>
<reference evidence="2 3" key="1">
    <citation type="journal article" date="2024" name="Plant Biotechnol. J.">
        <title>Dendrobium thyrsiflorum genome and its molecular insights into genes involved in important horticultural traits.</title>
        <authorList>
            <person name="Chen B."/>
            <person name="Wang J.Y."/>
            <person name="Zheng P.J."/>
            <person name="Li K.L."/>
            <person name="Liang Y.M."/>
            <person name="Chen X.F."/>
            <person name="Zhang C."/>
            <person name="Zhao X."/>
            <person name="He X."/>
            <person name="Zhang G.Q."/>
            <person name="Liu Z.J."/>
            <person name="Xu Q."/>
        </authorList>
    </citation>
    <scope>NUCLEOTIDE SEQUENCE [LARGE SCALE GENOMIC DNA]</scope>
    <source>
        <strain evidence="2">GZMU011</strain>
    </source>
</reference>
<feature type="compositionally biased region" description="Polar residues" evidence="1">
    <location>
        <begin position="287"/>
        <end position="309"/>
    </location>
</feature>
<feature type="region of interest" description="Disordered" evidence="1">
    <location>
        <begin position="426"/>
        <end position="484"/>
    </location>
</feature>
<comment type="caution">
    <text evidence="2">The sequence shown here is derived from an EMBL/GenBank/DDBJ whole genome shotgun (WGS) entry which is preliminary data.</text>
</comment>
<feature type="compositionally biased region" description="Polar residues" evidence="1">
    <location>
        <begin position="439"/>
        <end position="453"/>
    </location>
</feature>
<keyword evidence="3" id="KW-1185">Reference proteome</keyword>
<evidence type="ECO:0000313" key="2">
    <source>
        <dbReference type="EMBL" id="KAL0906009.1"/>
    </source>
</evidence>
<accession>A0ABD0U2E4</accession>
<gene>
    <name evidence="2" type="ORF">M5K25_024469</name>
</gene>
<dbReference type="Proteomes" id="UP001552299">
    <property type="component" value="Unassembled WGS sequence"/>
</dbReference>
<dbReference type="AlphaFoldDB" id="A0ABD0U2E4"/>